<dbReference type="EMBL" id="WJXA01000005">
    <property type="protein sequence ID" value="KAF7143782.1"/>
    <property type="molecule type" value="Genomic_DNA"/>
</dbReference>
<organism evidence="1 2">
    <name type="scientific">Rhododendron simsii</name>
    <name type="common">Sims's rhododendron</name>
    <dbReference type="NCBI Taxonomy" id="118357"/>
    <lineage>
        <taxon>Eukaryota</taxon>
        <taxon>Viridiplantae</taxon>
        <taxon>Streptophyta</taxon>
        <taxon>Embryophyta</taxon>
        <taxon>Tracheophyta</taxon>
        <taxon>Spermatophyta</taxon>
        <taxon>Magnoliopsida</taxon>
        <taxon>eudicotyledons</taxon>
        <taxon>Gunneridae</taxon>
        <taxon>Pentapetalae</taxon>
        <taxon>asterids</taxon>
        <taxon>Ericales</taxon>
        <taxon>Ericaceae</taxon>
        <taxon>Ericoideae</taxon>
        <taxon>Rhodoreae</taxon>
        <taxon>Rhododendron</taxon>
    </lineage>
</organism>
<proteinExistence type="predicted"/>
<sequence length="225" mass="24537">MATSGLTEMQNEMVGLELNEFFLNFVEGPNGWNTEIDSIAEMSSDWDVFDALEEESTPCQHPMPTIPDMMPHLSCSEPALFQQPMPTVPRTTGSLDDLRNLLPSPEESFLAGDAFGSINRTVPSCSYPVSSQTMSTVPHTTGSSDDLRNLLALEKEPLWAGHVSESINLPAPSCFDPAPSQSMPTILHTMPTNPLMMSLLTERQDTMGFFLSSSDAGIICVGHHC</sequence>
<reference evidence="1" key="1">
    <citation type="submission" date="2019-11" db="EMBL/GenBank/DDBJ databases">
        <authorList>
            <person name="Liu Y."/>
            <person name="Hou J."/>
            <person name="Li T.-Q."/>
            <person name="Guan C.-H."/>
            <person name="Wu X."/>
            <person name="Wu H.-Z."/>
            <person name="Ling F."/>
            <person name="Zhang R."/>
            <person name="Shi X.-G."/>
            <person name="Ren J.-P."/>
            <person name="Chen E.-F."/>
            <person name="Sun J.-M."/>
        </authorList>
    </citation>
    <scope>NUCLEOTIDE SEQUENCE</scope>
    <source>
        <strain evidence="1">Adult_tree_wgs_1</strain>
        <tissue evidence="1">Leaves</tissue>
    </source>
</reference>
<comment type="caution">
    <text evidence="1">The sequence shown here is derived from an EMBL/GenBank/DDBJ whole genome shotgun (WGS) entry which is preliminary data.</text>
</comment>
<evidence type="ECO:0000313" key="2">
    <source>
        <dbReference type="Proteomes" id="UP000626092"/>
    </source>
</evidence>
<name>A0A834LLB4_RHOSS</name>
<keyword evidence="2" id="KW-1185">Reference proteome</keyword>
<dbReference type="Proteomes" id="UP000626092">
    <property type="component" value="Unassembled WGS sequence"/>
</dbReference>
<evidence type="ECO:0000313" key="1">
    <source>
        <dbReference type="EMBL" id="KAF7143782.1"/>
    </source>
</evidence>
<dbReference type="AlphaFoldDB" id="A0A834LLB4"/>
<protein>
    <submittedName>
        <fullName evidence="1">Uncharacterized protein</fullName>
    </submittedName>
</protein>
<gene>
    <name evidence="1" type="ORF">RHSIM_Rhsim05G0037200</name>
</gene>
<accession>A0A834LLB4</accession>